<protein>
    <submittedName>
        <fullName evidence="2">Uncharacterized protein</fullName>
    </submittedName>
</protein>
<dbReference type="Proteomes" id="UP000479000">
    <property type="component" value="Unassembled WGS sequence"/>
</dbReference>
<proteinExistence type="predicted"/>
<feature type="compositionally biased region" description="Basic and acidic residues" evidence="1">
    <location>
        <begin position="50"/>
        <end position="61"/>
    </location>
</feature>
<reference evidence="2 3" key="1">
    <citation type="submission" date="2020-02" db="EMBL/GenBank/DDBJ databases">
        <authorList>
            <person name="Ferguson B K."/>
        </authorList>
    </citation>
    <scope>NUCLEOTIDE SEQUENCE [LARGE SCALE GENOMIC DNA]</scope>
</reference>
<gene>
    <name evidence="2" type="ORF">NTEN_LOCUS14995</name>
</gene>
<evidence type="ECO:0000313" key="2">
    <source>
        <dbReference type="EMBL" id="CAB0009922.1"/>
    </source>
</evidence>
<keyword evidence="3" id="KW-1185">Reference proteome</keyword>
<dbReference type="EMBL" id="CADCXU010022484">
    <property type="protein sequence ID" value="CAB0009922.1"/>
    <property type="molecule type" value="Genomic_DNA"/>
</dbReference>
<name>A0A6H5H380_9HEMI</name>
<dbReference type="AlphaFoldDB" id="A0A6H5H380"/>
<feature type="region of interest" description="Disordered" evidence="1">
    <location>
        <begin position="39"/>
        <end position="65"/>
    </location>
</feature>
<accession>A0A6H5H380</accession>
<feature type="non-terminal residue" evidence="2">
    <location>
        <position position="1"/>
    </location>
</feature>
<sequence>QTHRTLHAIHGSEFGGSNQNHELHLLRFQPSLISVRLAQGHQQISPGADSRMRNQPGEHSHFPQVPLGLRRYNYHHLRVPVYKSVDLAADDQHSGEMDAAARDNLGQRFTR</sequence>
<evidence type="ECO:0000313" key="3">
    <source>
        <dbReference type="Proteomes" id="UP000479000"/>
    </source>
</evidence>
<evidence type="ECO:0000256" key="1">
    <source>
        <dbReference type="SAM" id="MobiDB-lite"/>
    </source>
</evidence>
<organism evidence="2 3">
    <name type="scientific">Nesidiocoris tenuis</name>
    <dbReference type="NCBI Taxonomy" id="355587"/>
    <lineage>
        <taxon>Eukaryota</taxon>
        <taxon>Metazoa</taxon>
        <taxon>Ecdysozoa</taxon>
        <taxon>Arthropoda</taxon>
        <taxon>Hexapoda</taxon>
        <taxon>Insecta</taxon>
        <taxon>Pterygota</taxon>
        <taxon>Neoptera</taxon>
        <taxon>Paraneoptera</taxon>
        <taxon>Hemiptera</taxon>
        <taxon>Heteroptera</taxon>
        <taxon>Panheteroptera</taxon>
        <taxon>Cimicomorpha</taxon>
        <taxon>Miridae</taxon>
        <taxon>Dicyphina</taxon>
        <taxon>Nesidiocoris</taxon>
    </lineage>
</organism>